<feature type="transmembrane region" description="Helical" evidence="1">
    <location>
        <begin position="245"/>
        <end position="270"/>
    </location>
</feature>
<keyword evidence="5" id="KW-1185">Reference proteome</keyword>
<evidence type="ECO:0000256" key="1">
    <source>
        <dbReference type="SAM" id="Phobius"/>
    </source>
</evidence>
<proteinExistence type="predicted"/>
<protein>
    <recommendedName>
        <fullName evidence="6">DUF2207 domain-containing protein</fullName>
    </recommendedName>
</protein>
<evidence type="ECO:0008006" key="6">
    <source>
        <dbReference type="Google" id="ProtNLM"/>
    </source>
</evidence>
<sequence>MRKLRIEMIIVLWLVLFLSMPIIAKSYYHPSISQTFNLLENGDVEVTDIRYFSFSGSFSWAQLNLLLRGVEDIQFQGVWDADTGSPLRYEVEEQSNSKTLKWYYQADNQTLGFRIQYLLKNPIHRYEDVAEFYWKIIEEEHASIKKLEAILQIPQSNPDLFKLFVHTQAQPGEMNFSPDHRRVDFRIENVPANTFVEARLLTSPQIFSGVHLQKISRYEEILDEEKEAATKELQGNKSSWQANRWVGIGLFLLFIAIGILCIILFFVFYIKYGREPKIDYERQFEQEPPRDIPPAFLGVIMNQKALNRNDMGKAFTATLLDLARRGYMTVEEEKMKILFIKKEYLVFTFTEKMMNINSDTDLLPFENDVLVLLKQISNDGRTISTLEIEKWGKKISQQKSNFLLFIEDWGKSIKNWWESHYFYTYDERAEIKKQHYLIFSVVSFIGGVFLVIFSAIHWGFGGSSGLVVLSIILFPLIIIFALIARKSLGRWSKEGLLEFRRWTAFKRFITNYSLMKEAPPILLQIWDRYLIYAVALGVAEKLLKNLKIYIQETGSELSHPSWYQVPHGAVFTMTTLDTLSRLESISRNMANMANLTRALQSSTSVGGGFSSGGGGGGGGGGSSAG</sequence>
<dbReference type="InterPro" id="IPR018702">
    <property type="entry name" value="DUF2207"/>
</dbReference>
<evidence type="ECO:0000313" key="5">
    <source>
        <dbReference type="Proteomes" id="UP000594463"/>
    </source>
</evidence>
<keyword evidence="1" id="KW-0472">Membrane</keyword>
<reference evidence="4 5" key="1">
    <citation type="journal article" date="2021" name="Nat. Commun.">
        <title>Isolation of a member of the candidate phylum Atribacteria reveals a unique cell membrane structure.</title>
        <authorList>
            <person name="Taiki K."/>
            <person name="Nobu M.K."/>
            <person name="Kusada H."/>
            <person name="Meng X.-Y."/>
            <person name="Hosoki N."/>
            <person name="Uematsu K."/>
            <person name="Yoshioka H."/>
            <person name="Kamagata Y."/>
            <person name="Tamaki H."/>
        </authorList>
    </citation>
    <scope>NUCLEOTIDE SEQUENCE [LARGE SCALE GENOMIC DNA]</scope>
    <source>
        <strain evidence="4 5">RT761</strain>
    </source>
</reference>
<dbReference type="Pfam" id="PF09972">
    <property type="entry name" value="DUF2207"/>
    <property type="match status" value="1"/>
</dbReference>
<name>A0A7T1AJL3_ATRLM</name>
<accession>A0A7T1AJL3</accession>
<feature type="domain" description="Predicted membrane protein YciQ-like C-terminal" evidence="3">
    <location>
        <begin position="282"/>
        <end position="546"/>
    </location>
</feature>
<keyword evidence="1" id="KW-0812">Transmembrane</keyword>
<evidence type="ECO:0000313" key="4">
    <source>
        <dbReference type="EMBL" id="QPM67119.1"/>
    </source>
</evidence>
<dbReference type="Pfam" id="PF20990">
    <property type="entry name" value="DUF2207_C"/>
    <property type="match status" value="1"/>
</dbReference>
<dbReference type="RefSeq" id="WP_218112342.1">
    <property type="nucleotide sequence ID" value="NZ_CP065383.1"/>
</dbReference>
<dbReference type="KEGG" id="alam:RT761_00307"/>
<dbReference type="Proteomes" id="UP000594463">
    <property type="component" value="Chromosome"/>
</dbReference>
<feature type="domain" description="DUF2207" evidence="2">
    <location>
        <begin position="35"/>
        <end position="201"/>
    </location>
</feature>
<feature type="transmembrane region" description="Helical" evidence="1">
    <location>
        <begin position="466"/>
        <end position="484"/>
    </location>
</feature>
<dbReference type="AlphaFoldDB" id="A0A7T1AJL3"/>
<dbReference type="InterPro" id="IPR048389">
    <property type="entry name" value="YciQ-like_C"/>
</dbReference>
<organism evidence="4 5">
    <name type="scientific">Atribacter laminatus</name>
    <dbReference type="NCBI Taxonomy" id="2847778"/>
    <lineage>
        <taxon>Bacteria</taxon>
        <taxon>Pseudomonadati</taxon>
        <taxon>Atribacterota</taxon>
        <taxon>Atribacteria</taxon>
        <taxon>Atribacterales</taxon>
        <taxon>Atribacteraceae</taxon>
        <taxon>Atribacter</taxon>
    </lineage>
</organism>
<dbReference type="EMBL" id="CP065383">
    <property type="protein sequence ID" value="QPM67119.1"/>
    <property type="molecule type" value="Genomic_DNA"/>
</dbReference>
<keyword evidence="1" id="KW-1133">Transmembrane helix</keyword>
<evidence type="ECO:0000259" key="2">
    <source>
        <dbReference type="Pfam" id="PF09972"/>
    </source>
</evidence>
<evidence type="ECO:0000259" key="3">
    <source>
        <dbReference type="Pfam" id="PF20990"/>
    </source>
</evidence>
<gene>
    <name evidence="4" type="ORF">RT761_00307</name>
</gene>
<feature type="transmembrane region" description="Helical" evidence="1">
    <location>
        <begin position="436"/>
        <end position="460"/>
    </location>
</feature>